<organism evidence="2 3">
    <name type="scientific">Desmophyllum pertusum</name>
    <dbReference type="NCBI Taxonomy" id="174260"/>
    <lineage>
        <taxon>Eukaryota</taxon>
        <taxon>Metazoa</taxon>
        <taxon>Cnidaria</taxon>
        <taxon>Anthozoa</taxon>
        <taxon>Hexacorallia</taxon>
        <taxon>Scleractinia</taxon>
        <taxon>Caryophylliina</taxon>
        <taxon>Caryophylliidae</taxon>
        <taxon>Desmophyllum</taxon>
    </lineage>
</organism>
<dbReference type="PANTHER" id="PTHR33995:SF7">
    <property type="entry name" value="BURSICON SUBUNIT ALPHA-RELATED"/>
    <property type="match status" value="1"/>
</dbReference>
<dbReference type="Proteomes" id="UP001163046">
    <property type="component" value="Unassembled WGS sequence"/>
</dbReference>
<gene>
    <name evidence="2" type="ORF">OS493_020447</name>
</gene>
<reference evidence="2" key="1">
    <citation type="submission" date="2023-01" db="EMBL/GenBank/DDBJ databases">
        <title>Genome assembly of the deep-sea coral Lophelia pertusa.</title>
        <authorList>
            <person name="Herrera S."/>
            <person name="Cordes E."/>
        </authorList>
    </citation>
    <scope>NUCLEOTIDE SEQUENCE</scope>
    <source>
        <strain evidence="2">USNM1676648</strain>
        <tissue evidence="2">Polyp</tissue>
    </source>
</reference>
<comment type="caution">
    <text evidence="2">The sequence shown here is derived from an EMBL/GenBank/DDBJ whole genome shotgun (WGS) entry which is preliminary data.</text>
</comment>
<dbReference type="SUPFAM" id="SSF57501">
    <property type="entry name" value="Cystine-knot cytokines"/>
    <property type="match status" value="1"/>
</dbReference>
<evidence type="ECO:0000313" key="2">
    <source>
        <dbReference type="EMBL" id="KAJ7378847.1"/>
    </source>
</evidence>
<dbReference type="InterPro" id="IPR029034">
    <property type="entry name" value="Cystine-knot_cytokine"/>
</dbReference>
<dbReference type="AlphaFoldDB" id="A0A9W9ZC43"/>
<accession>A0A9W9ZC43</accession>
<sequence>MELKLKLLIFVPAILLLMEVSPIHGIRKRPVKNTIPKEKCQKIVVKPNKDSHFIKGPICVRLDESQKTDRLKNVGGYNPRYVAINRREASKFTNLIKDVKPVTAKGPNYSQKKAYLYSTRSDLLSILRQQDKAVLTGAEEGGRGRGRMSRASIAGTTTSQQCFEAGSFLEGGGFRRLCTECAAITHLPADVFPPFINEVICGDSNFCFPAIGGCQQKVLKFTFLRSTGEFEQDDDLSELLGVDVFVEEFEEFEEDIRVCCECRLFSFLGNK</sequence>
<dbReference type="PANTHER" id="PTHR33995">
    <property type="entry name" value="PROTEIN CBG18546"/>
    <property type="match status" value="1"/>
</dbReference>
<proteinExistence type="predicted"/>
<evidence type="ECO:0000256" key="1">
    <source>
        <dbReference type="SAM" id="SignalP"/>
    </source>
</evidence>
<keyword evidence="1" id="KW-0732">Signal</keyword>
<feature type="chain" id="PRO_5040928945" evidence="1">
    <location>
        <begin position="26"/>
        <end position="271"/>
    </location>
</feature>
<dbReference type="EMBL" id="MU826362">
    <property type="protein sequence ID" value="KAJ7378847.1"/>
    <property type="molecule type" value="Genomic_DNA"/>
</dbReference>
<name>A0A9W9ZC43_9CNID</name>
<feature type="signal peptide" evidence="1">
    <location>
        <begin position="1"/>
        <end position="25"/>
    </location>
</feature>
<dbReference type="OrthoDB" id="5977230at2759"/>
<keyword evidence="3" id="KW-1185">Reference proteome</keyword>
<evidence type="ECO:0000313" key="3">
    <source>
        <dbReference type="Proteomes" id="UP001163046"/>
    </source>
</evidence>
<protein>
    <submittedName>
        <fullName evidence="2">Uncharacterized protein</fullName>
    </submittedName>
</protein>